<sequence length="788" mass="84061">MLTHLQGRETLIRGRNDSPFEQNRRHRTSKQENEGLRTRKLPYLCLSRPRPFPLLSSPLSLPPFPPATTHTRIKRNTAQRPRPLSLLLPSTAHVTRVPTPPLPASFAPPPYSFPILPPLLVPPLPPPRPLPCCIPVSFTSPFPPAPSALLSLPSPPLSPPPPSPPLSLLPLPTPSASSISLLLSLPSSSTSLLPSSPTLSAFSTPFLPHPFCLLHSPPSSPTLLLLHSPSSLLPPPFLLLHSPSSLTPLCLLHSPSPAFSTPPSSLPPPLQLPLLPSSHPFCLLHSPPPSPSLSTLPSTPLSLPPPPSAFSTPPLPPPPLLPSPLPLLPFLPHPFCLLHSPSSLTPHPSTPPSSLPPHPAFSTPPPPFSPTPSASSTPPPPFLPPLSAFSTPPPPLPPPPLLPLRPPTHNHLPLTHLRPLDSLLLSPRYHRLPPLPPPALCTTLISPFLPPLLITSLLFLTFLTSGYSHLRSLIIFSYITLSALSSSSFCPCSLHRVIISFSSSSFIIPTYVLLSSLPDHLLPHALCASLSSLSSLASSSSNALDLASFSASLCVASLSPSFSLLIASFPHPPYITHHPPPPSPSPFPATYVFCSSLTVFPFKFVPVFLGFCLFDCSLLSPSSPLRRPLHPSLPPSFSPRPLTKLIFLRISPAPSASPLSLTPAFLSSPPPSLSVLLLLVHHPALLPHSLVLSLPPAPFSYPHLPLQPPPRPLPSALVSLPPPGLPPPPSTQTHSGRLLCQDARSQSLAPLLPPSPFLPSFPPLPFSFSLLLLPRPLSLSPLSLFLDM</sequence>
<feature type="region of interest" description="Disordered" evidence="1">
    <location>
        <begin position="712"/>
        <end position="736"/>
    </location>
</feature>
<name>A0A423TJN5_PENVA</name>
<reference evidence="2 3" key="2">
    <citation type="submission" date="2019-01" db="EMBL/GenBank/DDBJ databases">
        <title>The decoding of complex shrimp genome reveals the adaptation for benthos swimmer, frequently molting mechanism and breeding impact on genome.</title>
        <authorList>
            <person name="Sun Y."/>
            <person name="Gao Y."/>
            <person name="Yu Y."/>
        </authorList>
    </citation>
    <scope>NUCLEOTIDE SEQUENCE [LARGE SCALE GENOMIC DNA]</scope>
    <source>
        <tissue evidence="2">Muscle</tissue>
    </source>
</reference>
<comment type="caution">
    <text evidence="2">The sequence shown here is derived from an EMBL/GenBank/DDBJ whole genome shotgun (WGS) entry which is preliminary data.</text>
</comment>
<feature type="compositionally biased region" description="Pro residues" evidence="1">
    <location>
        <begin position="302"/>
        <end position="317"/>
    </location>
</feature>
<protein>
    <submittedName>
        <fullName evidence="2">Uncharacterized protein</fullName>
    </submittedName>
</protein>
<dbReference type="Proteomes" id="UP000283509">
    <property type="component" value="Unassembled WGS sequence"/>
</dbReference>
<feature type="compositionally biased region" description="Basic and acidic residues" evidence="1">
    <location>
        <begin position="1"/>
        <end position="18"/>
    </location>
</feature>
<keyword evidence="3" id="KW-1185">Reference proteome</keyword>
<evidence type="ECO:0000256" key="1">
    <source>
        <dbReference type="SAM" id="MobiDB-lite"/>
    </source>
</evidence>
<dbReference type="AlphaFoldDB" id="A0A423TJN5"/>
<evidence type="ECO:0000313" key="3">
    <source>
        <dbReference type="Proteomes" id="UP000283509"/>
    </source>
</evidence>
<feature type="compositionally biased region" description="Pro residues" evidence="1">
    <location>
        <begin position="348"/>
        <end position="370"/>
    </location>
</feature>
<feature type="region of interest" description="Disordered" evidence="1">
    <location>
        <begin position="346"/>
        <end position="389"/>
    </location>
</feature>
<reference evidence="2 3" key="1">
    <citation type="submission" date="2018-04" db="EMBL/GenBank/DDBJ databases">
        <authorList>
            <person name="Zhang X."/>
            <person name="Yuan J."/>
            <person name="Li F."/>
            <person name="Xiang J."/>
        </authorList>
    </citation>
    <scope>NUCLEOTIDE SEQUENCE [LARGE SCALE GENOMIC DNA]</scope>
    <source>
        <tissue evidence="2">Muscle</tissue>
    </source>
</reference>
<evidence type="ECO:0000313" key="2">
    <source>
        <dbReference type="EMBL" id="ROT76643.1"/>
    </source>
</evidence>
<organism evidence="2 3">
    <name type="scientific">Penaeus vannamei</name>
    <name type="common">Whiteleg shrimp</name>
    <name type="synonym">Litopenaeus vannamei</name>
    <dbReference type="NCBI Taxonomy" id="6689"/>
    <lineage>
        <taxon>Eukaryota</taxon>
        <taxon>Metazoa</taxon>
        <taxon>Ecdysozoa</taxon>
        <taxon>Arthropoda</taxon>
        <taxon>Crustacea</taxon>
        <taxon>Multicrustacea</taxon>
        <taxon>Malacostraca</taxon>
        <taxon>Eumalacostraca</taxon>
        <taxon>Eucarida</taxon>
        <taxon>Decapoda</taxon>
        <taxon>Dendrobranchiata</taxon>
        <taxon>Penaeoidea</taxon>
        <taxon>Penaeidae</taxon>
        <taxon>Penaeus</taxon>
    </lineage>
</organism>
<proteinExistence type="predicted"/>
<gene>
    <name evidence="2" type="ORF">C7M84_004757</name>
</gene>
<feature type="region of interest" description="Disordered" evidence="1">
    <location>
        <begin position="1"/>
        <end position="36"/>
    </location>
</feature>
<dbReference type="EMBL" id="QCYY01001625">
    <property type="protein sequence ID" value="ROT76643.1"/>
    <property type="molecule type" value="Genomic_DNA"/>
</dbReference>
<feature type="region of interest" description="Disordered" evidence="1">
    <location>
        <begin position="292"/>
        <end position="317"/>
    </location>
</feature>
<feature type="compositionally biased region" description="Pro residues" evidence="1">
    <location>
        <begin position="720"/>
        <end position="730"/>
    </location>
</feature>
<feature type="compositionally biased region" description="Low complexity" evidence="1">
    <location>
        <begin position="292"/>
        <end position="301"/>
    </location>
</feature>
<accession>A0A423TJN5</accession>